<dbReference type="InterPro" id="IPR016166">
    <property type="entry name" value="FAD-bd_PCMH"/>
</dbReference>
<feature type="domain" description="FAD-binding PCMH-type" evidence="3">
    <location>
        <begin position="1"/>
        <end position="78"/>
    </location>
</feature>
<evidence type="ECO:0000259" key="3">
    <source>
        <dbReference type="PROSITE" id="PS51387"/>
    </source>
</evidence>
<organism evidence="4 5">
    <name type="scientific">Niveomyces insectorum RCEF 264</name>
    <dbReference type="NCBI Taxonomy" id="1081102"/>
    <lineage>
        <taxon>Eukaryota</taxon>
        <taxon>Fungi</taxon>
        <taxon>Dikarya</taxon>
        <taxon>Ascomycota</taxon>
        <taxon>Pezizomycotina</taxon>
        <taxon>Sordariomycetes</taxon>
        <taxon>Hypocreomycetidae</taxon>
        <taxon>Hypocreales</taxon>
        <taxon>Cordycipitaceae</taxon>
        <taxon>Niveomyces</taxon>
    </lineage>
</organism>
<proteinExistence type="inferred from homology"/>
<dbReference type="PANTHER" id="PTHR13878">
    <property type="entry name" value="GULONOLACTONE OXIDASE"/>
    <property type="match status" value="1"/>
</dbReference>
<dbReference type="SUPFAM" id="SSF56176">
    <property type="entry name" value="FAD-binding/transporter-associated domain-like"/>
    <property type="match status" value="1"/>
</dbReference>
<dbReference type="STRING" id="1081102.A0A162IDB0"/>
<gene>
    <name evidence="4" type="ORF">SPI_08199</name>
</gene>
<dbReference type="PANTHER" id="PTHR13878:SF91">
    <property type="entry name" value="FAD BINDING DOMAIN PROTEIN (AFU_ORTHOLOGUE AFUA_6G12070)-RELATED"/>
    <property type="match status" value="1"/>
</dbReference>
<dbReference type="GO" id="GO:0071949">
    <property type="term" value="F:FAD binding"/>
    <property type="evidence" value="ECO:0007669"/>
    <property type="project" value="InterPro"/>
</dbReference>
<dbReference type="InterPro" id="IPR012951">
    <property type="entry name" value="BBE"/>
</dbReference>
<dbReference type="OrthoDB" id="9983560at2759"/>
<evidence type="ECO:0000256" key="1">
    <source>
        <dbReference type="ARBA" id="ARBA00005466"/>
    </source>
</evidence>
<dbReference type="Pfam" id="PF08031">
    <property type="entry name" value="BBE"/>
    <property type="match status" value="1"/>
</dbReference>
<dbReference type="GO" id="GO:0016491">
    <property type="term" value="F:oxidoreductase activity"/>
    <property type="evidence" value="ECO:0007669"/>
    <property type="project" value="UniProtKB-KW"/>
</dbReference>
<comment type="caution">
    <text evidence="4">The sequence shown here is derived from an EMBL/GenBank/DDBJ whole genome shotgun (WGS) entry which is preliminary data.</text>
</comment>
<comment type="similarity">
    <text evidence="1">Belongs to the oxygen-dependent FAD-linked oxidoreductase family.</text>
</comment>
<dbReference type="EMBL" id="AZHD01000019">
    <property type="protein sequence ID" value="OAA55515.1"/>
    <property type="molecule type" value="Genomic_DNA"/>
</dbReference>
<dbReference type="Proteomes" id="UP000076874">
    <property type="component" value="Unassembled WGS sequence"/>
</dbReference>
<accession>A0A162IDB0</accession>
<keyword evidence="5" id="KW-1185">Reference proteome</keyword>
<dbReference type="Gene3D" id="3.30.465.10">
    <property type="match status" value="1"/>
</dbReference>
<evidence type="ECO:0000313" key="4">
    <source>
        <dbReference type="EMBL" id="OAA55515.1"/>
    </source>
</evidence>
<name>A0A162IDB0_9HYPO</name>
<dbReference type="PROSITE" id="PS51387">
    <property type="entry name" value="FAD_PCMH"/>
    <property type="match status" value="1"/>
</dbReference>
<reference evidence="4 5" key="1">
    <citation type="journal article" date="2016" name="Genome Biol. Evol.">
        <title>Divergent and convergent evolution of fungal pathogenicity.</title>
        <authorList>
            <person name="Shang Y."/>
            <person name="Xiao G."/>
            <person name="Zheng P."/>
            <person name="Cen K."/>
            <person name="Zhan S."/>
            <person name="Wang C."/>
        </authorList>
    </citation>
    <scope>NUCLEOTIDE SEQUENCE [LARGE SCALE GENOMIC DNA]</scope>
    <source>
        <strain evidence="4 5">RCEF 264</strain>
    </source>
</reference>
<dbReference type="AlphaFoldDB" id="A0A162IDB0"/>
<evidence type="ECO:0000256" key="2">
    <source>
        <dbReference type="ARBA" id="ARBA00023002"/>
    </source>
</evidence>
<keyword evidence="2" id="KW-0560">Oxidoreductase</keyword>
<dbReference type="InterPro" id="IPR036318">
    <property type="entry name" value="FAD-bd_PCMH-like_sf"/>
</dbReference>
<dbReference type="InterPro" id="IPR050432">
    <property type="entry name" value="FAD-linked_Oxidoreductases_BP"/>
</dbReference>
<protein>
    <submittedName>
        <fullName evidence="4">FAD binding domain-containing protein</fullName>
    </submittedName>
</protein>
<dbReference type="Gene3D" id="3.40.462.20">
    <property type="match status" value="1"/>
</dbReference>
<evidence type="ECO:0000313" key="5">
    <source>
        <dbReference type="Proteomes" id="UP000076874"/>
    </source>
</evidence>
<sequence length="388" mass="42283">MKSVGITGGYVQGGGHSPLGALHGMGADQVLSIQAVSADGRFLTASPTENADLFWAIRGGGGSTFAVVTSMVIKAFPDVTTSVATFEWGVTENNISTDTYWSGITSYFGRFAEFTDNGLSAQFNIYPQGTLPQMALLDGKPLISVSPFFGVDKTLEELKAATQPWLDEMMALGIKVKTSWQQFPSFYPAFYSELAHTSTGVMPYNMTYGSRLLSRRALNRSQGLNATMAAFRTLVDEGHMFNGFQLSPTLEKGSPIGSDGNAVLPAWRDALSHTIIFALWPENFTAEEQMAFRHAFATGESGLRLLRDVTPESGSYMSESDRLEPNFQQAFFGSNYPRLLEIKRKYDPLDVFYAVNAVGSERWAVKSLDGLPTENGPLCRVQADSGKG</sequence>
<dbReference type="InterPro" id="IPR016169">
    <property type="entry name" value="FAD-bd_PCMH_sub2"/>
</dbReference>